<dbReference type="EMBL" id="UINC01138883">
    <property type="protein sequence ID" value="SVD25103.1"/>
    <property type="molecule type" value="Genomic_DNA"/>
</dbReference>
<reference evidence="1" key="1">
    <citation type="submission" date="2018-05" db="EMBL/GenBank/DDBJ databases">
        <authorList>
            <person name="Lanie J.A."/>
            <person name="Ng W.-L."/>
            <person name="Kazmierczak K.M."/>
            <person name="Andrzejewski T.M."/>
            <person name="Davidsen T.M."/>
            <person name="Wayne K.J."/>
            <person name="Tettelin H."/>
            <person name="Glass J.I."/>
            <person name="Rusch D."/>
            <person name="Podicherti R."/>
            <person name="Tsui H.-C.T."/>
            <person name="Winkler M.E."/>
        </authorList>
    </citation>
    <scope>NUCLEOTIDE SEQUENCE</scope>
</reference>
<gene>
    <name evidence="1" type="ORF">METZ01_LOCUS377957</name>
</gene>
<proteinExistence type="predicted"/>
<sequence>DVLFTRDVPFEKKSASNLFRNSKNNILGIKSPVFYASKIKW</sequence>
<protein>
    <submittedName>
        <fullName evidence="1">Uncharacterized protein</fullName>
    </submittedName>
</protein>
<evidence type="ECO:0000313" key="1">
    <source>
        <dbReference type="EMBL" id="SVD25103.1"/>
    </source>
</evidence>
<name>A0A382TSY2_9ZZZZ</name>
<organism evidence="1">
    <name type="scientific">marine metagenome</name>
    <dbReference type="NCBI Taxonomy" id="408172"/>
    <lineage>
        <taxon>unclassified sequences</taxon>
        <taxon>metagenomes</taxon>
        <taxon>ecological metagenomes</taxon>
    </lineage>
</organism>
<feature type="non-terminal residue" evidence="1">
    <location>
        <position position="1"/>
    </location>
</feature>
<accession>A0A382TSY2</accession>
<dbReference type="AlphaFoldDB" id="A0A382TSY2"/>